<dbReference type="CDD" id="cd04301">
    <property type="entry name" value="NAT_SF"/>
    <property type="match status" value="1"/>
</dbReference>
<keyword evidence="2" id="KW-0687">Ribonucleoprotein</keyword>
<dbReference type="InterPro" id="IPR016181">
    <property type="entry name" value="Acyl_CoA_acyltransferase"/>
</dbReference>
<dbReference type="GO" id="GO:0016747">
    <property type="term" value="F:acyltransferase activity, transferring groups other than amino-acyl groups"/>
    <property type="evidence" value="ECO:0007669"/>
    <property type="project" value="InterPro"/>
</dbReference>
<dbReference type="EMBL" id="FNDD01000054">
    <property type="protein sequence ID" value="SDI06684.1"/>
    <property type="molecule type" value="Genomic_DNA"/>
</dbReference>
<reference evidence="2 3" key="1">
    <citation type="submission" date="2016-10" db="EMBL/GenBank/DDBJ databases">
        <authorList>
            <person name="de Groot N.N."/>
        </authorList>
    </citation>
    <scope>NUCLEOTIDE SEQUENCE [LARGE SCALE GENOMIC DNA]</scope>
    <source>
        <strain evidence="2 3">CGMCC 1.10228</strain>
    </source>
</reference>
<dbReference type="PROSITE" id="PS51186">
    <property type="entry name" value="GNAT"/>
    <property type="match status" value="1"/>
</dbReference>
<dbReference type="Pfam" id="PF00583">
    <property type="entry name" value="Acetyltransf_1"/>
    <property type="match status" value="1"/>
</dbReference>
<protein>
    <submittedName>
        <fullName evidence="2">Ribosomal protein S18 acetylase RimI</fullName>
    </submittedName>
</protein>
<gene>
    <name evidence="2" type="ORF">SAMN04488136_1541</name>
</gene>
<name>A0A1G8HJ40_9VIBR</name>
<dbReference type="InterPro" id="IPR052742">
    <property type="entry name" value="Mito_N-acetyltransferase"/>
</dbReference>
<feature type="domain" description="N-acetyltransferase" evidence="1">
    <location>
        <begin position="1"/>
        <end position="160"/>
    </location>
</feature>
<keyword evidence="2" id="KW-0689">Ribosomal protein</keyword>
<dbReference type="Gene3D" id="3.40.630.30">
    <property type="match status" value="1"/>
</dbReference>
<keyword evidence="3" id="KW-1185">Reference proteome</keyword>
<proteinExistence type="predicted"/>
<dbReference type="InterPro" id="IPR000182">
    <property type="entry name" value="GNAT_dom"/>
</dbReference>
<dbReference type="SUPFAM" id="SSF55729">
    <property type="entry name" value="Acyl-CoA N-acyltransferases (Nat)"/>
    <property type="match status" value="1"/>
</dbReference>
<evidence type="ECO:0000313" key="3">
    <source>
        <dbReference type="Proteomes" id="UP000198854"/>
    </source>
</evidence>
<sequence>MIRPMTKADFDAFWPTFEQVIVAQQTYAFSPQMDREQSHHIWCELPKQSFVYEQDGEILGSYYIKANAQGPGGHVCNCGYMVSEAARGQGVARAMCEHSLQMAREMGFKAMQFNSVVATNQVAVALWQKLGFEIVGTLPNAYQHAKLGLVDCYFMYQWLSDE</sequence>
<dbReference type="STRING" id="861298.SAMN04488136_1541"/>
<organism evidence="2 3">
    <name type="scientific">Vibrio xiamenensis</name>
    <dbReference type="NCBI Taxonomy" id="861298"/>
    <lineage>
        <taxon>Bacteria</taxon>
        <taxon>Pseudomonadati</taxon>
        <taxon>Pseudomonadota</taxon>
        <taxon>Gammaproteobacteria</taxon>
        <taxon>Vibrionales</taxon>
        <taxon>Vibrionaceae</taxon>
        <taxon>Vibrio</taxon>
    </lineage>
</organism>
<dbReference type="PANTHER" id="PTHR43138:SF1">
    <property type="entry name" value="N-ACETYLTRANSFERASE ACA1"/>
    <property type="match status" value="1"/>
</dbReference>
<dbReference type="AlphaFoldDB" id="A0A1G8HJ40"/>
<accession>A0A1G8HJ40</accession>
<dbReference type="Proteomes" id="UP000198854">
    <property type="component" value="Unassembled WGS sequence"/>
</dbReference>
<evidence type="ECO:0000313" key="2">
    <source>
        <dbReference type="EMBL" id="SDI06684.1"/>
    </source>
</evidence>
<dbReference type="PANTHER" id="PTHR43138">
    <property type="entry name" value="ACETYLTRANSFERASE, GNAT FAMILY"/>
    <property type="match status" value="1"/>
</dbReference>
<dbReference type="GO" id="GO:0005840">
    <property type="term" value="C:ribosome"/>
    <property type="evidence" value="ECO:0007669"/>
    <property type="project" value="UniProtKB-KW"/>
</dbReference>
<dbReference type="RefSeq" id="WP_218122051.1">
    <property type="nucleotide sequence ID" value="NZ_FNDD01000054.1"/>
</dbReference>
<evidence type="ECO:0000259" key="1">
    <source>
        <dbReference type="PROSITE" id="PS51186"/>
    </source>
</evidence>